<comment type="cofactor">
    <cofactor evidence="1">
        <name>Zn(2+)</name>
        <dbReference type="ChEBI" id="CHEBI:29105"/>
    </cofactor>
</comment>
<keyword evidence="2" id="KW-0031">Aminopeptidase</keyword>
<evidence type="ECO:0000256" key="7">
    <source>
        <dbReference type="ARBA" id="ARBA00022833"/>
    </source>
</evidence>
<feature type="domain" description="Peptidase M28" evidence="10">
    <location>
        <begin position="225"/>
        <end position="404"/>
    </location>
</feature>
<dbReference type="EC" id="3.4.-.-" evidence="9"/>
<evidence type="ECO:0000259" key="10">
    <source>
        <dbReference type="Pfam" id="PF04389"/>
    </source>
</evidence>
<keyword evidence="6 9" id="KW-0378">Hydrolase</keyword>
<dbReference type="OMA" id="TMERIYI"/>
<comment type="caution">
    <text evidence="11">The sequence shown here is derived from an EMBL/GenBank/DDBJ whole genome shotgun (WGS) entry which is preliminary data.</text>
</comment>
<dbReference type="RefSeq" id="XP_007770340.1">
    <property type="nucleotide sequence ID" value="XM_007772150.1"/>
</dbReference>
<dbReference type="GO" id="GO:0008235">
    <property type="term" value="F:metalloexopeptidase activity"/>
    <property type="evidence" value="ECO:0007669"/>
    <property type="project" value="InterPro"/>
</dbReference>
<organism evidence="11 12">
    <name type="scientific">Coniophora puteana (strain RWD-64-598)</name>
    <name type="common">Brown rot fungus</name>
    <dbReference type="NCBI Taxonomy" id="741705"/>
    <lineage>
        <taxon>Eukaryota</taxon>
        <taxon>Fungi</taxon>
        <taxon>Dikarya</taxon>
        <taxon>Basidiomycota</taxon>
        <taxon>Agaricomycotina</taxon>
        <taxon>Agaricomycetes</taxon>
        <taxon>Agaricomycetidae</taxon>
        <taxon>Boletales</taxon>
        <taxon>Coniophorineae</taxon>
        <taxon>Coniophoraceae</taxon>
        <taxon>Coniophora</taxon>
    </lineage>
</organism>
<keyword evidence="7 9" id="KW-0862">Zinc</keyword>
<dbReference type="InterPro" id="IPR007484">
    <property type="entry name" value="Peptidase_M28"/>
</dbReference>
<dbReference type="PANTHER" id="PTHR12147:SF56">
    <property type="entry name" value="AMINOPEPTIDASE YDR415C-RELATED"/>
    <property type="match status" value="1"/>
</dbReference>
<dbReference type="GO" id="GO:0004177">
    <property type="term" value="F:aminopeptidase activity"/>
    <property type="evidence" value="ECO:0007669"/>
    <property type="project" value="UniProtKB-KW"/>
</dbReference>
<evidence type="ECO:0000256" key="1">
    <source>
        <dbReference type="ARBA" id="ARBA00001947"/>
    </source>
</evidence>
<accession>A0A5M3MN61</accession>
<dbReference type="SUPFAM" id="SSF53187">
    <property type="entry name" value="Zn-dependent exopeptidases"/>
    <property type="match status" value="1"/>
</dbReference>
<proteinExistence type="inferred from homology"/>
<comment type="similarity">
    <text evidence="8">Belongs to the peptidase M28 family. M28E subfamily.</text>
</comment>
<dbReference type="GO" id="GO:0006508">
    <property type="term" value="P:proteolysis"/>
    <property type="evidence" value="ECO:0007669"/>
    <property type="project" value="UniProtKB-KW"/>
</dbReference>
<feature type="signal peptide" evidence="9">
    <location>
        <begin position="1"/>
        <end position="22"/>
    </location>
</feature>
<gene>
    <name evidence="11" type="ORF">CONPUDRAFT_106747</name>
</gene>
<name>A0A5M3MN61_CONPW</name>
<dbReference type="KEGG" id="cput:CONPUDRAFT_106747"/>
<keyword evidence="4 9" id="KW-0479">Metal-binding</keyword>
<dbReference type="PANTHER" id="PTHR12147">
    <property type="entry name" value="METALLOPEPTIDASE M28 FAMILY MEMBER"/>
    <property type="match status" value="1"/>
</dbReference>
<evidence type="ECO:0000256" key="3">
    <source>
        <dbReference type="ARBA" id="ARBA00022670"/>
    </source>
</evidence>
<dbReference type="Proteomes" id="UP000053558">
    <property type="component" value="Unassembled WGS sequence"/>
</dbReference>
<dbReference type="InterPro" id="IPR045175">
    <property type="entry name" value="M28_fam"/>
</dbReference>
<dbReference type="EMBL" id="JH711580">
    <property type="protein sequence ID" value="EIW80051.1"/>
    <property type="molecule type" value="Genomic_DNA"/>
</dbReference>
<dbReference type="AlphaFoldDB" id="A0A5M3MN61"/>
<dbReference type="Gene3D" id="3.40.630.10">
    <property type="entry name" value="Zn peptidases"/>
    <property type="match status" value="1"/>
</dbReference>
<dbReference type="OrthoDB" id="2214at2759"/>
<evidence type="ECO:0000256" key="5">
    <source>
        <dbReference type="ARBA" id="ARBA00022729"/>
    </source>
</evidence>
<feature type="chain" id="PRO_5024468793" description="Peptide hydrolase" evidence="9">
    <location>
        <begin position="23"/>
        <end position="427"/>
    </location>
</feature>
<sequence>MLITQFFLPLLVSGALSSLAFAAQPTQNPFVAESEAYGVKDQADLDYLLLDNDGFKRAMQEVDPAYAAVLDEPRLVEVFGSERRWMTEGDKLRLKQQGFSFFDLTNFEEYEVKQSVASGDIPWPEVHMQSAVHDVIQSLSLASMKASLEVFTSFYNRFYRSDYGVRSSRWLFNRLLEIIASAPPSARLSLETFTHSFPQPTLIARFEPAGGRTASPHPPADALPIVILGAHQDSANYAFPHLRAPGADDDGSGAVVLLEAFAALVGAGFTPAGAVEFHWYAAEEGGLLGSQEVVREYVGAGRRVGAMVQFDGVAWVLPGSTPTVTLINTEVDASLTNWTIGLASTYCARPAKEGKLKPRQGSDHMAWHRAGFPAVYAAEGDPRVGEQNPWDHTVDDRWDVPEFSFDHAMEFAKLAVAFAVELGGWVV</sequence>
<evidence type="ECO:0000256" key="4">
    <source>
        <dbReference type="ARBA" id="ARBA00022723"/>
    </source>
</evidence>
<keyword evidence="3 9" id="KW-0645">Protease</keyword>
<evidence type="ECO:0000256" key="9">
    <source>
        <dbReference type="RuleBase" id="RU361240"/>
    </source>
</evidence>
<dbReference type="GeneID" id="19198608"/>
<protein>
    <recommendedName>
        <fullName evidence="9">Peptide hydrolase</fullName>
        <ecNumber evidence="9">3.4.-.-</ecNumber>
    </recommendedName>
</protein>
<evidence type="ECO:0000256" key="2">
    <source>
        <dbReference type="ARBA" id="ARBA00022438"/>
    </source>
</evidence>
<evidence type="ECO:0000256" key="8">
    <source>
        <dbReference type="ARBA" id="ARBA00043962"/>
    </source>
</evidence>
<evidence type="ECO:0000256" key="6">
    <source>
        <dbReference type="ARBA" id="ARBA00022801"/>
    </source>
</evidence>
<dbReference type="GO" id="GO:0046872">
    <property type="term" value="F:metal ion binding"/>
    <property type="evidence" value="ECO:0007669"/>
    <property type="project" value="UniProtKB-KW"/>
</dbReference>
<reference evidence="12" key="1">
    <citation type="journal article" date="2012" name="Science">
        <title>The Paleozoic origin of enzymatic lignin decomposition reconstructed from 31 fungal genomes.</title>
        <authorList>
            <person name="Floudas D."/>
            <person name="Binder M."/>
            <person name="Riley R."/>
            <person name="Barry K."/>
            <person name="Blanchette R.A."/>
            <person name="Henrissat B."/>
            <person name="Martinez A.T."/>
            <person name="Otillar R."/>
            <person name="Spatafora J.W."/>
            <person name="Yadav J.S."/>
            <person name="Aerts A."/>
            <person name="Benoit I."/>
            <person name="Boyd A."/>
            <person name="Carlson A."/>
            <person name="Copeland A."/>
            <person name="Coutinho P.M."/>
            <person name="de Vries R.P."/>
            <person name="Ferreira P."/>
            <person name="Findley K."/>
            <person name="Foster B."/>
            <person name="Gaskell J."/>
            <person name="Glotzer D."/>
            <person name="Gorecki P."/>
            <person name="Heitman J."/>
            <person name="Hesse C."/>
            <person name="Hori C."/>
            <person name="Igarashi K."/>
            <person name="Jurgens J.A."/>
            <person name="Kallen N."/>
            <person name="Kersten P."/>
            <person name="Kohler A."/>
            <person name="Kuees U."/>
            <person name="Kumar T.K.A."/>
            <person name="Kuo A."/>
            <person name="LaButti K."/>
            <person name="Larrondo L.F."/>
            <person name="Lindquist E."/>
            <person name="Ling A."/>
            <person name="Lombard V."/>
            <person name="Lucas S."/>
            <person name="Lundell T."/>
            <person name="Martin R."/>
            <person name="McLaughlin D.J."/>
            <person name="Morgenstern I."/>
            <person name="Morin E."/>
            <person name="Murat C."/>
            <person name="Nagy L.G."/>
            <person name="Nolan M."/>
            <person name="Ohm R.A."/>
            <person name="Patyshakuliyeva A."/>
            <person name="Rokas A."/>
            <person name="Ruiz-Duenas F.J."/>
            <person name="Sabat G."/>
            <person name="Salamov A."/>
            <person name="Samejima M."/>
            <person name="Schmutz J."/>
            <person name="Slot J.C."/>
            <person name="St John F."/>
            <person name="Stenlid J."/>
            <person name="Sun H."/>
            <person name="Sun S."/>
            <person name="Syed K."/>
            <person name="Tsang A."/>
            <person name="Wiebenga A."/>
            <person name="Young D."/>
            <person name="Pisabarro A."/>
            <person name="Eastwood D.C."/>
            <person name="Martin F."/>
            <person name="Cullen D."/>
            <person name="Grigoriev I.V."/>
            <person name="Hibbett D.S."/>
        </authorList>
    </citation>
    <scope>NUCLEOTIDE SEQUENCE [LARGE SCALE GENOMIC DNA]</scope>
    <source>
        <strain evidence="12">RWD-64-598 SS2</strain>
    </source>
</reference>
<dbReference type="Pfam" id="PF04389">
    <property type="entry name" value="Peptidase_M28"/>
    <property type="match status" value="1"/>
</dbReference>
<evidence type="ECO:0000313" key="12">
    <source>
        <dbReference type="Proteomes" id="UP000053558"/>
    </source>
</evidence>
<keyword evidence="5 9" id="KW-0732">Signal</keyword>
<keyword evidence="12" id="KW-1185">Reference proteome</keyword>
<evidence type="ECO:0000313" key="11">
    <source>
        <dbReference type="EMBL" id="EIW80051.1"/>
    </source>
</evidence>